<dbReference type="Gramene" id="KOM51547">
    <property type="protein sequence ID" value="KOM51547"/>
    <property type="gene ID" value="LR48_Vigan09g020600"/>
</dbReference>
<evidence type="ECO:0000256" key="1">
    <source>
        <dbReference type="SAM" id="MobiDB-lite"/>
    </source>
</evidence>
<feature type="region of interest" description="Disordered" evidence="1">
    <location>
        <begin position="206"/>
        <end position="225"/>
    </location>
</feature>
<evidence type="ECO:0000313" key="2">
    <source>
        <dbReference type="EMBL" id="KOM51547.1"/>
    </source>
</evidence>
<gene>
    <name evidence="2" type="ORF">LR48_Vigan09g020600</name>
</gene>
<evidence type="ECO:0000313" key="3">
    <source>
        <dbReference type="Proteomes" id="UP000053144"/>
    </source>
</evidence>
<organism evidence="2 3">
    <name type="scientific">Phaseolus angularis</name>
    <name type="common">Azuki bean</name>
    <name type="synonym">Vigna angularis</name>
    <dbReference type="NCBI Taxonomy" id="3914"/>
    <lineage>
        <taxon>Eukaryota</taxon>
        <taxon>Viridiplantae</taxon>
        <taxon>Streptophyta</taxon>
        <taxon>Embryophyta</taxon>
        <taxon>Tracheophyta</taxon>
        <taxon>Spermatophyta</taxon>
        <taxon>Magnoliopsida</taxon>
        <taxon>eudicotyledons</taxon>
        <taxon>Gunneridae</taxon>
        <taxon>Pentapetalae</taxon>
        <taxon>rosids</taxon>
        <taxon>fabids</taxon>
        <taxon>Fabales</taxon>
        <taxon>Fabaceae</taxon>
        <taxon>Papilionoideae</taxon>
        <taxon>50 kb inversion clade</taxon>
        <taxon>NPAAA clade</taxon>
        <taxon>indigoferoid/millettioid clade</taxon>
        <taxon>Phaseoleae</taxon>
        <taxon>Vigna</taxon>
    </lineage>
</organism>
<dbReference type="AlphaFoldDB" id="A0A0L9V9I8"/>
<proteinExistence type="predicted"/>
<dbReference type="Proteomes" id="UP000053144">
    <property type="component" value="Chromosome 9"/>
</dbReference>
<protein>
    <submittedName>
        <fullName evidence="2">Uncharacterized protein</fullName>
    </submittedName>
</protein>
<dbReference type="EMBL" id="CM003379">
    <property type="protein sequence ID" value="KOM51547.1"/>
    <property type="molecule type" value="Genomic_DNA"/>
</dbReference>
<reference evidence="3" key="1">
    <citation type="journal article" date="2015" name="Proc. Natl. Acad. Sci. U.S.A.">
        <title>Genome sequencing of adzuki bean (Vigna angularis) provides insight into high starch and low fat accumulation and domestication.</title>
        <authorList>
            <person name="Yang K."/>
            <person name="Tian Z."/>
            <person name="Chen C."/>
            <person name="Luo L."/>
            <person name="Zhao B."/>
            <person name="Wang Z."/>
            <person name="Yu L."/>
            <person name="Li Y."/>
            <person name="Sun Y."/>
            <person name="Li W."/>
            <person name="Chen Y."/>
            <person name="Li Y."/>
            <person name="Zhang Y."/>
            <person name="Ai D."/>
            <person name="Zhao J."/>
            <person name="Shang C."/>
            <person name="Ma Y."/>
            <person name="Wu B."/>
            <person name="Wang M."/>
            <person name="Gao L."/>
            <person name="Sun D."/>
            <person name="Zhang P."/>
            <person name="Guo F."/>
            <person name="Wang W."/>
            <person name="Li Y."/>
            <person name="Wang J."/>
            <person name="Varshney R.K."/>
            <person name="Wang J."/>
            <person name="Ling H.Q."/>
            <person name="Wan P."/>
        </authorList>
    </citation>
    <scope>NUCLEOTIDE SEQUENCE</scope>
    <source>
        <strain evidence="3">cv. Jingnong 6</strain>
    </source>
</reference>
<accession>A0A0L9V9I8</accession>
<feature type="region of interest" description="Disordered" evidence="1">
    <location>
        <begin position="128"/>
        <end position="148"/>
    </location>
</feature>
<sequence>MLLMAWMEERRIHSLHGRVELDQGNLTVQQLGIEKTATTFTVFIPAAAATITSSWEKKEVLCNMRTPGCILSSATSSLHHHPPSSTFLHLPHLHVDVTNDKVISYVSLSLHFLPHCLCRSSSPAEQSLHRTSRRVGPSAQSKPSPATPIATETIVDHGVDFSLFAFSPRAREKLSRSSTNRRLREPNLRHGWALLGGDWRRNERASISRAEKRQGGRNRRRGQQWSRWRLVSSATAWTKRKVWHGGWSDGGSTLPEKTNDTSNVTES</sequence>
<feature type="region of interest" description="Disordered" evidence="1">
    <location>
        <begin position="247"/>
        <end position="267"/>
    </location>
</feature>
<name>A0A0L9V9I8_PHAAN</name>